<dbReference type="PANTHER" id="PTHR13228">
    <property type="entry name" value="CONSERVED OLIGOMERIC GOLGI COMPLEX COMPONENT 5"/>
    <property type="match status" value="1"/>
</dbReference>
<comment type="subcellular location">
    <subcellularLocation>
        <location evidence="1">Golgi apparatus membrane</location>
        <topology evidence="1">Peripheral membrane protein</topology>
    </subcellularLocation>
</comment>
<dbReference type="InterPro" id="IPR019465">
    <property type="entry name" value="Cog5"/>
</dbReference>
<protein>
    <recommendedName>
        <fullName evidence="2">Conserved oligomeric Golgi complex subunit 5</fullName>
    </recommendedName>
</protein>
<dbReference type="Pfam" id="PF20649">
    <property type="entry name" value="COG5_C"/>
    <property type="match status" value="1"/>
</dbReference>
<evidence type="ECO:0000259" key="6">
    <source>
        <dbReference type="Pfam" id="PF20649"/>
    </source>
</evidence>
<evidence type="ECO:0000313" key="8">
    <source>
        <dbReference type="Proteomes" id="UP000422736"/>
    </source>
</evidence>
<dbReference type="InterPro" id="IPR048485">
    <property type="entry name" value="COG5_helical"/>
</dbReference>
<evidence type="ECO:0000256" key="1">
    <source>
        <dbReference type="ARBA" id="ARBA00004395"/>
    </source>
</evidence>
<keyword evidence="8" id="KW-1185">Reference proteome</keyword>
<feature type="domain" description="Conserved oligomeric Golgi complex subunit 5 helical" evidence="6">
    <location>
        <begin position="182"/>
        <end position="362"/>
    </location>
</feature>
<keyword evidence="3" id="KW-0333">Golgi apparatus</keyword>
<dbReference type="InterPro" id="IPR049176">
    <property type="entry name" value="COG5_N"/>
</dbReference>
<dbReference type="EMBL" id="CP015060">
    <property type="protein sequence ID" value="QGN17730.1"/>
    <property type="molecule type" value="Genomic_DNA"/>
</dbReference>
<dbReference type="Pfam" id="PF10392">
    <property type="entry name" value="COG5_N"/>
    <property type="match status" value="1"/>
</dbReference>
<organism evidence="7 8">
    <name type="scientific">Kluyveromyces marxianus</name>
    <name type="common">Yeast</name>
    <name type="synonym">Candida kefyr</name>
    <dbReference type="NCBI Taxonomy" id="4911"/>
    <lineage>
        <taxon>Eukaryota</taxon>
        <taxon>Fungi</taxon>
        <taxon>Dikarya</taxon>
        <taxon>Ascomycota</taxon>
        <taxon>Saccharomycotina</taxon>
        <taxon>Saccharomycetes</taxon>
        <taxon>Saccharomycetales</taxon>
        <taxon>Saccharomycetaceae</taxon>
        <taxon>Kluyveromyces</taxon>
    </lineage>
</organism>
<dbReference type="Proteomes" id="UP000422736">
    <property type="component" value="Chromosome 8"/>
</dbReference>
<proteinExistence type="predicted"/>
<sequence>MSLNDPLQNYEDFLEPDFRPLQFANDILKVTNNGTDGEVLDLKTCLKRCAYDLQELDRRIDHTIQNNPGQVLEQIEKRKAEKEIVGSTLKSNTEYLSMSYNRLQKDVLEPYETALKLQSVSSKIHQTTTLLRTSLLYIHMVSQLQSISLETQSVDDEQLSRGVKVAAIHSQLKANIEQNPNLSTLQFIKSCENNIVAPKRQELLRYLSTNLTRDCMNNVQIEHRSQRITTLMKALHTLSSVDLFDTINSILSSKIQGSSQTLIKTITSIKTFNLALGDVMDNRNTLLKLENLMKECETSGTSNIFRDYLSQKKNKSLIDQFWTEVSKNFKREFEMSYNRGGPVGKSLQNNAQFIEETIKKCFEVSESESSANDSLKTEQNYMRNAVSILNRSRK</sequence>
<gene>
    <name evidence="7" type="primary">COG5</name>
    <name evidence="7" type="ORF">FIM1_4939</name>
</gene>
<keyword evidence="4" id="KW-0472">Membrane</keyword>
<evidence type="ECO:0000256" key="4">
    <source>
        <dbReference type="ARBA" id="ARBA00023136"/>
    </source>
</evidence>
<name>A0ABX6EZG3_KLUMA</name>
<dbReference type="PANTHER" id="PTHR13228:SF3">
    <property type="entry name" value="CONSERVED OLIGOMERIC GOLGI COMPLEX SUBUNIT 5"/>
    <property type="match status" value="1"/>
</dbReference>
<evidence type="ECO:0000313" key="7">
    <source>
        <dbReference type="EMBL" id="QGN17730.1"/>
    </source>
</evidence>
<feature type="domain" description="Conserved oligomeric Golgi complex subunit 5 N-terminal" evidence="5">
    <location>
        <begin position="11"/>
        <end position="144"/>
    </location>
</feature>
<reference evidence="7 8" key="1">
    <citation type="submission" date="2016-03" db="EMBL/GenBank/DDBJ databases">
        <title>How can Kluyveromyces marxianus grow so fast - potential evolutionary course in Saccharomyces Complex revealed by comparative genomics.</title>
        <authorList>
            <person name="Mo W."/>
            <person name="Lu W."/>
            <person name="Yang X."/>
            <person name="Qi J."/>
            <person name="Lv H."/>
        </authorList>
    </citation>
    <scope>NUCLEOTIDE SEQUENCE [LARGE SCALE GENOMIC DNA]</scope>
    <source>
        <strain evidence="7 8">FIM1</strain>
    </source>
</reference>
<evidence type="ECO:0000256" key="2">
    <source>
        <dbReference type="ARBA" id="ARBA00020974"/>
    </source>
</evidence>
<evidence type="ECO:0000259" key="5">
    <source>
        <dbReference type="Pfam" id="PF10392"/>
    </source>
</evidence>
<evidence type="ECO:0000256" key="3">
    <source>
        <dbReference type="ARBA" id="ARBA00023034"/>
    </source>
</evidence>
<accession>A0ABX6EZG3</accession>